<dbReference type="Proteomes" id="UP001530377">
    <property type="component" value="Unassembled WGS sequence"/>
</dbReference>
<evidence type="ECO:0000313" key="2">
    <source>
        <dbReference type="Proteomes" id="UP001530377"/>
    </source>
</evidence>
<evidence type="ECO:0000313" key="1">
    <source>
        <dbReference type="EMBL" id="KAL3826643.1"/>
    </source>
</evidence>
<gene>
    <name evidence="1" type="ORF">ACHAXA_009084</name>
</gene>
<accession>A0ABD3SQA0</accession>
<protein>
    <submittedName>
        <fullName evidence="1">Uncharacterized protein</fullName>
    </submittedName>
</protein>
<proteinExistence type="predicted"/>
<keyword evidence="2" id="KW-1185">Reference proteome</keyword>
<name>A0ABD3SQA0_9STRA</name>
<reference evidence="1 2" key="1">
    <citation type="submission" date="2024-10" db="EMBL/GenBank/DDBJ databases">
        <title>Updated reference genomes for cyclostephanoid diatoms.</title>
        <authorList>
            <person name="Roberts W.R."/>
            <person name="Alverson A.J."/>
        </authorList>
    </citation>
    <scope>NUCLEOTIDE SEQUENCE [LARGE SCALE GENOMIC DNA]</scope>
    <source>
        <strain evidence="1 2">AJA228-03</strain>
    </source>
</reference>
<dbReference type="EMBL" id="JALLPB020000017">
    <property type="protein sequence ID" value="KAL3826643.1"/>
    <property type="molecule type" value="Genomic_DNA"/>
</dbReference>
<organism evidence="1 2">
    <name type="scientific">Cyclostephanos tholiformis</name>
    <dbReference type="NCBI Taxonomy" id="382380"/>
    <lineage>
        <taxon>Eukaryota</taxon>
        <taxon>Sar</taxon>
        <taxon>Stramenopiles</taxon>
        <taxon>Ochrophyta</taxon>
        <taxon>Bacillariophyta</taxon>
        <taxon>Coscinodiscophyceae</taxon>
        <taxon>Thalassiosirophycidae</taxon>
        <taxon>Stephanodiscales</taxon>
        <taxon>Stephanodiscaceae</taxon>
        <taxon>Cyclostephanos</taxon>
    </lineage>
</organism>
<sequence length="363" mass="40450">MSFLHGLDGKFTPRDDYRYPPPGGGGGYNHTCFVMKARYNCAFPPGSNKSGAEDYKFVYHHKDEEENQQRPPCDLDDVIGLIGGPAGLGRALVPPVSIDDASKTPYQVILQGDSRLRQVIEALICRYQDQITNLTLTFESVELNGEKIKKNLNVSNATHILRPNEMGKPRSIGIANESDGFMGYRDLQRKGCHGSRGNMNQFYHPGVSVPTSVDGCSDDLVMVEFGHLIRFYYLFRPHLYSNEAILTAYEKLGMTTRTDPTTGYVALHDIDALLWNHAVGKPQSSLRFLSPERQKSLISYNWQGVQALMGEIQKKTIGTYFGAVNPSIKKPPDKLHACMPGYPDDQVNIMLFSLLGGLMSRPL</sequence>
<dbReference type="AlphaFoldDB" id="A0ABD3SQA0"/>
<comment type="caution">
    <text evidence="1">The sequence shown here is derived from an EMBL/GenBank/DDBJ whole genome shotgun (WGS) entry which is preliminary data.</text>
</comment>